<dbReference type="InterPro" id="IPR008969">
    <property type="entry name" value="CarboxyPept-like_regulatory"/>
</dbReference>
<gene>
    <name evidence="1" type="ORF">BTO18_09705</name>
</gene>
<sequence length="531" mass="63062">MRKIFLVTFLIFLKIFISYSQEKNSKLTCKVLDFSTKKPVVYATVMLKKINRGTHADFNGNFEIPLKHHKNGIIKISSIGYKNKEIKLSNLKKEATNIIYLKKSNNKLDEIVIKSSKRKKKLYARQIVRKAVENILENYPTTPHSYIGYYRDYQQPTDDSYQKMIKSDKPIEYLNVHEAIIESFDNGFKTDKLKNKKNQALLYKFTANKDFIQDSTLTIPYDNKKKKYSENVYITPLGGNELNILDLTNAIRNHDKMSFSFTNVFDKDFIKNHFFNLKEIVYLDDIALYKIYLYSLKDKTSYEYSAYGHIYISKNDFAIHKFNYNLYYRKKKKPQYAVTIQYTPKQDKMYLNYISFNNYFETTNGNYFKIAKTIFSAKQNAFKISFNREIDISTIEPFKRNFKIYYKQQKLKIINVSISDTDSRTIKAYIDKNSTKKINFDKEKDNPSYPSYFTFDIKNIKDTRDFEIDKRPSIKLNQYRELFVQEIFTDKKLPLQVNFIDKSLPLSKTIITNKIFKDSYWINSPLKKSKD</sequence>
<dbReference type="AlphaFoldDB" id="A0A2S7WP88"/>
<organism evidence="1 2">
    <name type="scientific">Polaribacter porphyrae</name>
    <dbReference type="NCBI Taxonomy" id="1137780"/>
    <lineage>
        <taxon>Bacteria</taxon>
        <taxon>Pseudomonadati</taxon>
        <taxon>Bacteroidota</taxon>
        <taxon>Flavobacteriia</taxon>
        <taxon>Flavobacteriales</taxon>
        <taxon>Flavobacteriaceae</taxon>
    </lineage>
</organism>
<dbReference type="Pfam" id="PF13715">
    <property type="entry name" value="CarbopepD_reg_2"/>
    <property type="match status" value="1"/>
</dbReference>
<accession>A0A2S7WP88</accession>
<evidence type="ECO:0000313" key="1">
    <source>
        <dbReference type="EMBL" id="PQJ79428.1"/>
    </source>
</evidence>
<dbReference type="OrthoDB" id="1201225at2"/>
<evidence type="ECO:0000313" key="2">
    <source>
        <dbReference type="Proteomes" id="UP000238882"/>
    </source>
</evidence>
<dbReference type="Proteomes" id="UP000238882">
    <property type="component" value="Unassembled WGS sequence"/>
</dbReference>
<evidence type="ECO:0008006" key="3">
    <source>
        <dbReference type="Google" id="ProtNLM"/>
    </source>
</evidence>
<dbReference type="SUPFAM" id="SSF49464">
    <property type="entry name" value="Carboxypeptidase regulatory domain-like"/>
    <property type="match status" value="1"/>
</dbReference>
<reference evidence="1 2" key="1">
    <citation type="submission" date="2016-12" db="EMBL/GenBank/DDBJ databases">
        <title>Trade-off between light-utilization and light-protection in marine flavobacteria.</title>
        <authorList>
            <person name="Kumagai Y."/>
            <person name="Yoshizawa S."/>
            <person name="Kogure K."/>
            <person name="Iwasaki W."/>
        </authorList>
    </citation>
    <scope>NUCLEOTIDE SEQUENCE [LARGE SCALE GENOMIC DNA]</scope>
    <source>
        <strain evidence="1 2">NBRC 108759</strain>
    </source>
</reference>
<proteinExistence type="predicted"/>
<dbReference type="RefSeq" id="WP_105016027.1">
    <property type="nucleotide sequence ID" value="NZ_MSCN01000001.1"/>
</dbReference>
<dbReference type="EMBL" id="MSCN01000001">
    <property type="protein sequence ID" value="PQJ79428.1"/>
    <property type="molecule type" value="Genomic_DNA"/>
</dbReference>
<protein>
    <recommendedName>
        <fullName evidence="3">Carboxypeptidase-like regulatory domain-containing protein</fullName>
    </recommendedName>
</protein>
<comment type="caution">
    <text evidence="1">The sequence shown here is derived from an EMBL/GenBank/DDBJ whole genome shotgun (WGS) entry which is preliminary data.</text>
</comment>
<keyword evidence="2" id="KW-1185">Reference proteome</keyword>
<name>A0A2S7WP88_9FLAO</name>